<dbReference type="CDD" id="cd00082">
    <property type="entry name" value="HisKA"/>
    <property type="match status" value="1"/>
</dbReference>
<dbReference type="PROSITE" id="PS50109">
    <property type="entry name" value="HIS_KIN"/>
    <property type="match status" value="1"/>
</dbReference>
<evidence type="ECO:0000256" key="8">
    <source>
        <dbReference type="SAM" id="Phobius"/>
    </source>
</evidence>
<keyword evidence="12" id="KW-1185">Reference proteome</keyword>
<evidence type="ECO:0000256" key="5">
    <source>
        <dbReference type="ARBA" id="ARBA00022679"/>
    </source>
</evidence>
<dbReference type="Gene3D" id="1.10.287.130">
    <property type="match status" value="1"/>
</dbReference>
<keyword evidence="4" id="KW-0597">Phosphoprotein</keyword>
<dbReference type="Gene3D" id="3.30.565.10">
    <property type="entry name" value="Histidine kinase-like ATPase, C-terminal domain"/>
    <property type="match status" value="1"/>
</dbReference>
<dbReference type="GO" id="GO:0005886">
    <property type="term" value="C:plasma membrane"/>
    <property type="evidence" value="ECO:0007669"/>
    <property type="project" value="TreeGrafter"/>
</dbReference>
<dbReference type="InterPro" id="IPR003661">
    <property type="entry name" value="HisK_dim/P_dom"/>
</dbReference>
<evidence type="ECO:0000256" key="3">
    <source>
        <dbReference type="ARBA" id="ARBA00012438"/>
    </source>
</evidence>
<accession>A0A8J3IAY9</accession>
<dbReference type="EC" id="2.7.13.3" evidence="3"/>
<evidence type="ECO:0000313" key="12">
    <source>
        <dbReference type="Proteomes" id="UP000597444"/>
    </source>
</evidence>
<keyword evidence="5" id="KW-0808">Transferase</keyword>
<feature type="transmembrane region" description="Helical" evidence="8">
    <location>
        <begin position="6"/>
        <end position="31"/>
    </location>
</feature>
<evidence type="ECO:0000256" key="6">
    <source>
        <dbReference type="ARBA" id="ARBA00022777"/>
    </source>
</evidence>
<keyword evidence="8" id="KW-0812">Transmembrane</keyword>
<dbReference type="InterPro" id="IPR003594">
    <property type="entry name" value="HATPase_dom"/>
</dbReference>
<protein>
    <recommendedName>
        <fullName evidence="3">histidine kinase</fullName>
        <ecNumber evidence="3">2.7.13.3</ecNumber>
    </recommendedName>
</protein>
<evidence type="ECO:0000259" key="9">
    <source>
        <dbReference type="PROSITE" id="PS50109"/>
    </source>
</evidence>
<dbReference type="GO" id="GO:0000155">
    <property type="term" value="F:phosphorelay sensor kinase activity"/>
    <property type="evidence" value="ECO:0007669"/>
    <property type="project" value="InterPro"/>
</dbReference>
<dbReference type="SUPFAM" id="SSF55874">
    <property type="entry name" value="ATPase domain of HSP90 chaperone/DNA topoisomerase II/histidine kinase"/>
    <property type="match status" value="1"/>
</dbReference>
<dbReference type="InterPro" id="IPR004358">
    <property type="entry name" value="Sig_transdc_His_kin-like_C"/>
</dbReference>
<evidence type="ECO:0000256" key="1">
    <source>
        <dbReference type="ARBA" id="ARBA00000085"/>
    </source>
</evidence>
<evidence type="ECO:0000256" key="4">
    <source>
        <dbReference type="ARBA" id="ARBA00022553"/>
    </source>
</evidence>
<dbReference type="SUPFAM" id="SSF47384">
    <property type="entry name" value="Homodimeric domain of signal transducing histidine kinase"/>
    <property type="match status" value="1"/>
</dbReference>
<dbReference type="SMART" id="SM00387">
    <property type="entry name" value="HATPase_c"/>
    <property type="match status" value="1"/>
</dbReference>
<sequence>MISLDFYFFPLYIFTLAVIVAIIVMAILGLFKRSLFNRLSTRIAALILASGPITLILIPVSNELMRRAFLNAFTTKGSLAALAIYVLIALGTPIVLGLLAARFVRRPLRQFNEAIASLEQSNYKVQLRSMGIREFDEAFMRFNNLIHRLRHEEKLRKDLVSDTSHELNTPLTTMIGQLTAMHEGKYPLTEERVAILKEQAERLAELVRQLDAYTKARMPDTGEPEDIHLRQFCEEFINHFSLDLKRKGITAKLHIAEDYIIYANRGALQQILTNLMQNTLRYSQAAEVTIEAAAHKLLFSDNGKGVPAKSLPYLFERFYRVDKSRSRTTGGLGLGLAIVRELAESQGWAITAVAGHPGLMFVLKISA</sequence>
<proteinExistence type="predicted"/>
<dbReference type="InterPro" id="IPR005467">
    <property type="entry name" value="His_kinase_dom"/>
</dbReference>
<keyword evidence="7" id="KW-0902">Two-component regulatory system</keyword>
<name>A0A8J3IAY9_9CHLR</name>
<feature type="domain" description="HAMP" evidence="10">
    <location>
        <begin position="102"/>
        <end position="154"/>
    </location>
</feature>
<feature type="transmembrane region" description="Helical" evidence="8">
    <location>
        <begin position="80"/>
        <end position="101"/>
    </location>
</feature>
<dbReference type="PRINTS" id="PR00344">
    <property type="entry name" value="BCTRLSENSOR"/>
</dbReference>
<dbReference type="Pfam" id="PF02518">
    <property type="entry name" value="HATPase_c"/>
    <property type="match status" value="1"/>
</dbReference>
<dbReference type="InterPro" id="IPR036097">
    <property type="entry name" value="HisK_dim/P_sf"/>
</dbReference>
<dbReference type="InterPro" id="IPR036890">
    <property type="entry name" value="HATPase_C_sf"/>
</dbReference>
<comment type="subcellular location">
    <subcellularLocation>
        <location evidence="2">Membrane</location>
    </subcellularLocation>
</comment>
<keyword evidence="8" id="KW-0472">Membrane</keyword>
<comment type="catalytic activity">
    <reaction evidence="1">
        <text>ATP + protein L-histidine = ADP + protein N-phospho-L-histidine.</text>
        <dbReference type="EC" id="2.7.13.3"/>
    </reaction>
</comment>
<dbReference type="PANTHER" id="PTHR45453">
    <property type="entry name" value="PHOSPHATE REGULON SENSOR PROTEIN PHOR"/>
    <property type="match status" value="1"/>
</dbReference>
<keyword evidence="6" id="KW-0418">Kinase</keyword>
<dbReference type="PANTHER" id="PTHR45453:SF1">
    <property type="entry name" value="PHOSPHATE REGULON SENSOR PROTEIN PHOR"/>
    <property type="match status" value="1"/>
</dbReference>
<gene>
    <name evidence="11" type="ORF">KSF_003210</name>
</gene>
<dbReference type="InterPro" id="IPR003660">
    <property type="entry name" value="HAMP_dom"/>
</dbReference>
<dbReference type="Pfam" id="PF00512">
    <property type="entry name" value="HisKA"/>
    <property type="match status" value="1"/>
</dbReference>
<comment type="caution">
    <text evidence="11">The sequence shown here is derived from an EMBL/GenBank/DDBJ whole genome shotgun (WGS) entry which is preliminary data.</text>
</comment>
<evidence type="ECO:0000259" key="10">
    <source>
        <dbReference type="PROSITE" id="PS50885"/>
    </source>
</evidence>
<dbReference type="AlphaFoldDB" id="A0A8J3IAY9"/>
<dbReference type="Gene3D" id="6.10.340.10">
    <property type="match status" value="1"/>
</dbReference>
<reference evidence="11" key="1">
    <citation type="submission" date="2020-10" db="EMBL/GenBank/DDBJ databases">
        <title>Taxonomic study of unclassified bacteria belonging to the class Ktedonobacteria.</title>
        <authorList>
            <person name="Yabe S."/>
            <person name="Wang C.M."/>
            <person name="Zheng Y."/>
            <person name="Sakai Y."/>
            <person name="Cavaletti L."/>
            <person name="Monciardini P."/>
            <person name="Donadio S."/>
        </authorList>
    </citation>
    <scope>NUCLEOTIDE SEQUENCE</scope>
    <source>
        <strain evidence="11">ID150040</strain>
    </source>
</reference>
<keyword evidence="8" id="KW-1133">Transmembrane helix</keyword>
<dbReference type="RefSeq" id="WP_220201251.1">
    <property type="nucleotide sequence ID" value="NZ_BNJK01000001.1"/>
</dbReference>
<evidence type="ECO:0000256" key="2">
    <source>
        <dbReference type="ARBA" id="ARBA00004370"/>
    </source>
</evidence>
<feature type="domain" description="Histidine kinase" evidence="9">
    <location>
        <begin position="162"/>
        <end position="367"/>
    </location>
</feature>
<dbReference type="GO" id="GO:0016036">
    <property type="term" value="P:cellular response to phosphate starvation"/>
    <property type="evidence" value="ECO:0007669"/>
    <property type="project" value="TreeGrafter"/>
</dbReference>
<dbReference type="Proteomes" id="UP000597444">
    <property type="component" value="Unassembled WGS sequence"/>
</dbReference>
<dbReference type="PROSITE" id="PS50885">
    <property type="entry name" value="HAMP"/>
    <property type="match status" value="1"/>
</dbReference>
<dbReference type="EMBL" id="BNJK01000001">
    <property type="protein sequence ID" value="GHO90273.1"/>
    <property type="molecule type" value="Genomic_DNA"/>
</dbReference>
<evidence type="ECO:0000256" key="7">
    <source>
        <dbReference type="ARBA" id="ARBA00023012"/>
    </source>
</evidence>
<evidence type="ECO:0000313" key="11">
    <source>
        <dbReference type="EMBL" id="GHO90273.1"/>
    </source>
</evidence>
<organism evidence="11 12">
    <name type="scientific">Reticulibacter mediterranei</name>
    <dbReference type="NCBI Taxonomy" id="2778369"/>
    <lineage>
        <taxon>Bacteria</taxon>
        <taxon>Bacillati</taxon>
        <taxon>Chloroflexota</taxon>
        <taxon>Ktedonobacteria</taxon>
        <taxon>Ktedonobacterales</taxon>
        <taxon>Reticulibacteraceae</taxon>
        <taxon>Reticulibacter</taxon>
    </lineage>
</organism>
<dbReference type="InterPro" id="IPR050351">
    <property type="entry name" value="BphY/WalK/GraS-like"/>
</dbReference>
<dbReference type="GO" id="GO:0004721">
    <property type="term" value="F:phosphoprotein phosphatase activity"/>
    <property type="evidence" value="ECO:0007669"/>
    <property type="project" value="TreeGrafter"/>
</dbReference>
<feature type="transmembrane region" description="Helical" evidence="8">
    <location>
        <begin position="43"/>
        <end position="60"/>
    </location>
</feature>
<dbReference type="SMART" id="SM00388">
    <property type="entry name" value="HisKA"/>
    <property type="match status" value="1"/>
</dbReference>